<reference evidence="2" key="3">
    <citation type="submission" date="2016-03" db="UniProtKB">
        <authorList>
            <consortium name="EnsemblProtists"/>
        </authorList>
    </citation>
    <scope>IDENTIFICATION</scope>
</reference>
<dbReference type="EnsemblProtists" id="EKX54823">
    <property type="protein sequence ID" value="EKX54823"/>
    <property type="gene ID" value="GUITHDRAFT_149871"/>
</dbReference>
<name>L1K395_GUITC</name>
<dbReference type="Gene3D" id="3.90.176.10">
    <property type="entry name" value="Toxin ADP-ribosyltransferase, Chain A, domain 1"/>
    <property type="match status" value="1"/>
</dbReference>
<sequence length="192" mass="22163">MATPDFAESDGAPSIDYGWMRSLSKAMEETELPATLLDAVQPLERFPEIDMDILTFVVKSKSSEWQEVLHDPQHFNLPQSYRIDFAVCIHVYTLSDPPVFAIINREMFNRDRRQVGGGRSISPALGACLPYIKFLREALRALPQRFKYKGEARRGVKWVYPSPDHHNPTSHFKTGRKLMWYEYKSTSKEPQV</sequence>
<dbReference type="GeneID" id="17311419"/>
<dbReference type="RefSeq" id="XP_005841803.1">
    <property type="nucleotide sequence ID" value="XM_005841746.1"/>
</dbReference>
<proteinExistence type="predicted"/>
<organism evidence="1">
    <name type="scientific">Guillardia theta (strain CCMP2712)</name>
    <name type="common">Cryptophyte</name>
    <dbReference type="NCBI Taxonomy" id="905079"/>
    <lineage>
        <taxon>Eukaryota</taxon>
        <taxon>Cryptophyceae</taxon>
        <taxon>Pyrenomonadales</taxon>
        <taxon>Geminigeraceae</taxon>
        <taxon>Guillardia</taxon>
    </lineage>
</organism>
<reference evidence="1 3" key="1">
    <citation type="journal article" date="2012" name="Nature">
        <title>Algal genomes reveal evolutionary mosaicism and the fate of nucleomorphs.</title>
        <authorList>
            <consortium name="DOE Joint Genome Institute"/>
            <person name="Curtis B.A."/>
            <person name="Tanifuji G."/>
            <person name="Burki F."/>
            <person name="Gruber A."/>
            <person name="Irimia M."/>
            <person name="Maruyama S."/>
            <person name="Arias M.C."/>
            <person name="Ball S.G."/>
            <person name="Gile G.H."/>
            <person name="Hirakawa Y."/>
            <person name="Hopkins J.F."/>
            <person name="Kuo A."/>
            <person name="Rensing S.A."/>
            <person name="Schmutz J."/>
            <person name="Symeonidi A."/>
            <person name="Elias M."/>
            <person name="Eveleigh R.J."/>
            <person name="Herman E.K."/>
            <person name="Klute M.J."/>
            <person name="Nakayama T."/>
            <person name="Obornik M."/>
            <person name="Reyes-Prieto A."/>
            <person name="Armbrust E.V."/>
            <person name="Aves S.J."/>
            <person name="Beiko R.G."/>
            <person name="Coutinho P."/>
            <person name="Dacks J.B."/>
            <person name="Durnford D.G."/>
            <person name="Fast N.M."/>
            <person name="Green B.R."/>
            <person name="Grisdale C.J."/>
            <person name="Hempel F."/>
            <person name="Henrissat B."/>
            <person name="Hoppner M.P."/>
            <person name="Ishida K."/>
            <person name="Kim E."/>
            <person name="Koreny L."/>
            <person name="Kroth P.G."/>
            <person name="Liu Y."/>
            <person name="Malik S.B."/>
            <person name="Maier U.G."/>
            <person name="McRose D."/>
            <person name="Mock T."/>
            <person name="Neilson J.A."/>
            <person name="Onodera N.T."/>
            <person name="Poole A.M."/>
            <person name="Pritham E.J."/>
            <person name="Richards T.A."/>
            <person name="Rocap G."/>
            <person name="Roy S.W."/>
            <person name="Sarai C."/>
            <person name="Schaack S."/>
            <person name="Shirato S."/>
            <person name="Slamovits C.H."/>
            <person name="Spencer D.F."/>
            <person name="Suzuki S."/>
            <person name="Worden A.Z."/>
            <person name="Zauner S."/>
            <person name="Barry K."/>
            <person name="Bell C."/>
            <person name="Bharti A.K."/>
            <person name="Crow J.A."/>
            <person name="Grimwood J."/>
            <person name="Kramer R."/>
            <person name="Lindquist E."/>
            <person name="Lucas S."/>
            <person name="Salamov A."/>
            <person name="McFadden G.I."/>
            <person name="Lane C.E."/>
            <person name="Keeling P.J."/>
            <person name="Gray M.W."/>
            <person name="Grigoriev I.V."/>
            <person name="Archibald J.M."/>
        </authorList>
    </citation>
    <scope>NUCLEOTIDE SEQUENCE</scope>
    <source>
        <strain evidence="1 3">CCMP2712</strain>
    </source>
</reference>
<accession>L1K395</accession>
<evidence type="ECO:0000313" key="2">
    <source>
        <dbReference type="EnsemblProtists" id="EKX54823"/>
    </source>
</evidence>
<dbReference type="AlphaFoldDB" id="L1K395"/>
<evidence type="ECO:0000313" key="3">
    <source>
        <dbReference type="Proteomes" id="UP000011087"/>
    </source>
</evidence>
<keyword evidence="3" id="KW-1185">Reference proteome</keyword>
<gene>
    <name evidence="1" type="ORF">GUITHDRAFT_149871</name>
</gene>
<feature type="non-terminal residue" evidence="1">
    <location>
        <position position="192"/>
    </location>
</feature>
<dbReference type="KEGG" id="gtt:GUITHDRAFT_149871"/>
<protein>
    <submittedName>
        <fullName evidence="1 2">Uncharacterized protein</fullName>
    </submittedName>
</protein>
<dbReference type="HOGENOM" id="CLU_1418592_0_0_1"/>
<dbReference type="EMBL" id="JH992966">
    <property type="protein sequence ID" value="EKX54823.1"/>
    <property type="molecule type" value="Genomic_DNA"/>
</dbReference>
<reference evidence="3" key="2">
    <citation type="submission" date="2012-11" db="EMBL/GenBank/DDBJ databases">
        <authorList>
            <person name="Kuo A."/>
            <person name="Curtis B.A."/>
            <person name="Tanifuji G."/>
            <person name="Burki F."/>
            <person name="Gruber A."/>
            <person name="Irimia M."/>
            <person name="Maruyama S."/>
            <person name="Arias M.C."/>
            <person name="Ball S.G."/>
            <person name="Gile G.H."/>
            <person name="Hirakawa Y."/>
            <person name="Hopkins J.F."/>
            <person name="Rensing S.A."/>
            <person name="Schmutz J."/>
            <person name="Symeonidi A."/>
            <person name="Elias M."/>
            <person name="Eveleigh R.J."/>
            <person name="Herman E.K."/>
            <person name="Klute M.J."/>
            <person name="Nakayama T."/>
            <person name="Obornik M."/>
            <person name="Reyes-Prieto A."/>
            <person name="Armbrust E.V."/>
            <person name="Aves S.J."/>
            <person name="Beiko R.G."/>
            <person name="Coutinho P."/>
            <person name="Dacks J.B."/>
            <person name="Durnford D.G."/>
            <person name="Fast N.M."/>
            <person name="Green B.R."/>
            <person name="Grisdale C."/>
            <person name="Hempe F."/>
            <person name="Henrissat B."/>
            <person name="Hoppner M.P."/>
            <person name="Ishida K.-I."/>
            <person name="Kim E."/>
            <person name="Koreny L."/>
            <person name="Kroth P.G."/>
            <person name="Liu Y."/>
            <person name="Malik S.-B."/>
            <person name="Maier U.G."/>
            <person name="McRose D."/>
            <person name="Mock T."/>
            <person name="Neilson J.A."/>
            <person name="Onodera N.T."/>
            <person name="Poole A.M."/>
            <person name="Pritham E.J."/>
            <person name="Richards T.A."/>
            <person name="Rocap G."/>
            <person name="Roy S.W."/>
            <person name="Sarai C."/>
            <person name="Schaack S."/>
            <person name="Shirato S."/>
            <person name="Slamovits C.H."/>
            <person name="Spencer D.F."/>
            <person name="Suzuki S."/>
            <person name="Worden A.Z."/>
            <person name="Zauner S."/>
            <person name="Barry K."/>
            <person name="Bell C."/>
            <person name="Bharti A.K."/>
            <person name="Crow J.A."/>
            <person name="Grimwood J."/>
            <person name="Kramer R."/>
            <person name="Lindquist E."/>
            <person name="Lucas S."/>
            <person name="Salamov A."/>
            <person name="McFadden G.I."/>
            <person name="Lane C.E."/>
            <person name="Keeling P.J."/>
            <person name="Gray M.W."/>
            <person name="Grigoriev I.V."/>
            <person name="Archibald J.M."/>
        </authorList>
    </citation>
    <scope>NUCLEOTIDE SEQUENCE</scope>
    <source>
        <strain evidence="3">CCMP2712</strain>
    </source>
</reference>
<evidence type="ECO:0000313" key="1">
    <source>
        <dbReference type="EMBL" id="EKX54823.1"/>
    </source>
</evidence>
<dbReference type="Proteomes" id="UP000011087">
    <property type="component" value="Unassembled WGS sequence"/>
</dbReference>
<dbReference type="PaxDb" id="55529-EKX54823"/>